<dbReference type="SUPFAM" id="SSF57850">
    <property type="entry name" value="RING/U-box"/>
    <property type="match status" value="1"/>
</dbReference>
<keyword evidence="6" id="KW-0833">Ubl conjugation pathway</keyword>
<sequence length="899" mass="99822">MAPNFSGDRYKCLRCYDFDLCSRCYMKERSKTAAASPKDSKVTTAESSGTRTLRETNDEHSPSHPMQCIMTQQDFELTYQGDHAHNWDRLRVVIFTCPVCGRHGFSRERLISHVIDVHSNSSQSSSQRFEMACPICIATDFYRIGFGDYMPNHLTDLVTHMQEHHMQEQQGNSSNNKCSSTPNTAQVLSDFLRDHELRRVVVHDLPVISNDSDAEEAPTGETPTNIQLGASQRIDIASRIRQRPMDRNSAETNSTTEANNTAQEVANFPPSHGDNQSSREYISGRPIGVLPVSFTSAVSSFSHAHSSSDFTSVRAPASRPSLHSEHSTRETPGLGYSGSSPLLLNFIAEGQSFSYDSSSANTDGLSVRAFQYPFNAYSRPNVPIHGSQRNQTTTGEFSNRPVGRARRLLIRERNHSSNETSFGVPPGFRNLESAEAENVTETVRINAAACSVVDHDANSSVPNSSVVPTTSVDLDDASGNKDDVKNKLETVTEPADEPEKQLEPSDRTEHKKSLKYCTLFTALCKPSCLPVLKMEKTKVELVTETKQLRTLSIEDSDNDEHINENPPLQSVMRIGRPLLSTYMQRNKSVFLTRAEERADERSDWWMSHFSENLRVEATLRANQGNIDVVHQVLDNFSTHILCRVALLEKVTHVETLSPSMITTDRSTASRGEVALNRAVEALRRLDSRQTHSIRSSVTHSGIAQTNNPAYLFFFSSLIKTILIGTVIGLGSTVYIVYETQCRNGNIIPPPGIGSQQGQVIQNALGSTLFLSSDSVAEAVAREVAAFSEASGLNIRQLQGLIRREEHGAQNLHFLQNVHLNSRPSHSRSGNIPAPIPLSETRGRKTVSRQAKENGVSNNDHIDFINNAFKICCTHHFRFVLVESISIVEGDALEHLLENY</sequence>
<feature type="domain" description="ZZ-type" evidence="10">
    <location>
        <begin position="1"/>
        <end position="50"/>
    </location>
</feature>
<reference evidence="14" key="1">
    <citation type="submission" date="2017-02" db="UniProtKB">
        <authorList>
            <consortium name="WormBaseParasite"/>
        </authorList>
    </citation>
    <scope>IDENTIFICATION</scope>
</reference>
<evidence type="ECO:0000256" key="1">
    <source>
        <dbReference type="ARBA" id="ARBA00000900"/>
    </source>
</evidence>
<dbReference type="PANTHER" id="PTHR12268:SF13">
    <property type="entry name" value="E3 UBIQUITIN-PROTEIN LIGASE KCMF1"/>
    <property type="match status" value="1"/>
</dbReference>
<evidence type="ECO:0000256" key="2">
    <source>
        <dbReference type="ARBA" id="ARBA00012483"/>
    </source>
</evidence>
<proteinExistence type="predicted"/>
<dbReference type="EC" id="2.3.2.27" evidence="2"/>
<dbReference type="GO" id="GO:0045202">
    <property type="term" value="C:synapse"/>
    <property type="evidence" value="ECO:0007669"/>
    <property type="project" value="GOC"/>
</dbReference>
<dbReference type="InterPro" id="IPR013087">
    <property type="entry name" value="Znf_C2H2_type"/>
</dbReference>
<feature type="region of interest" description="Disordered" evidence="9">
    <location>
        <begin position="164"/>
        <end position="183"/>
    </location>
</feature>
<feature type="region of interest" description="Disordered" evidence="9">
    <location>
        <begin position="456"/>
        <end position="508"/>
    </location>
</feature>
<dbReference type="GO" id="GO:0005886">
    <property type="term" value="C:plasma membrane"/>
    <property type="evidence" value="ECO:0007669"/>
    <property type="project" value="TreeGrafter"/>
</dbReference>
<dbReference type="PROSITE" id="PS50135">
    <property type="entry name" value="ZF_ZZ_2"/>
    <property type="match status" value="1"/>
</dbReference>
<dbReference type="PROSITE" id="PS50157">
    <property type="entry name" value="ZINC_FINGER_C2H2_2"/>
    <property type="match status" value="1"/>
</dbReference>
<dbReference type="GO" id="GO:0023051">
    <property type="term" value="P:regulation of signaling"/>
    <property type="evidence" value="ECO:0007669"/>
    <property type="project" value="UniProtKB-ARBA"/>
</dbReference>
<feature type="compositionally biased region" description="Basic and acidic residues" evidence="9">
    <location>
        <begin position="497"/>
        <end position="508"/>
    </location>
</feature>
<dbReference type="GO" id="GO:0010646">
    <property type="term" value="P:regulation of cell communication"/>
    <property type="evidence" value="ECO:0007669"/>
    <property type="project" value="UniProtKB-ARBA"/>
</dbReference>
<dbReference type="PANTHER" id="PTHR12268">
    <property type="entry name" value="E3 UBIQUITIN-PROTEIN LIGASE KCMF1"/>
    <property type="match status" value="1"/>
</dbReference>
<feature type="domain" description="C2H2-type" evidence="11">
    <location>
        <begin position="95"/>
        <end position="123"/>
    </location>
</feature>
<name>A0A0N5D2E5_THECL</name>
<evidence type="ECO:0000256" key="7">
    <source>
        <dbReference type="ARBA" id="ARBA00022833"/>
    </source>
</evidence>
<evidence type="ECO:0000256" key="3">
    <source>
        <dbReference type="ARBA" id="ARBA00022679"/>
    </source>
</evidence>
<keyword evidence="3" id="KW-0808">Transferase</keyword>
<dbReference type="AlphaFoldDB" id="A0A0N5D2E5"/>
<dbReference type="OMA" id="RETNEEH"/>
<feature type="compositionally biased region" description="Polar residues" evidence="9">
    <location>
        <begin position="42"/>
        <end position="51"/>
    </location>
</feature>
<feature type="region of interest" description="Disordered" evidence="9">
    <location>
        <begin position="35"/>
        <end position="65"/>
    </location>
</feature>
<dbReference type="CDD" id="cd02338">
    <property type="entry name" value="ZZ_PCMF_like"/>
    <property type="match status" value="1"/>
</dbReference>
<protein>
    <recommendedName>
        <fullName evidence="2">RING-type E3 ubiquitin transferase</fullName>
        <ecNumber evidence="2">2.3.2.27</ecNumber>
    </recommendedName>
</protein>
<dbReference type="GO" id="GO:0008270">
    <property type="term" value="F:zinc ion binding"/>
    <property type="evidence" value="ECO:0007669"/>
    <property type="project" value="UniProtKB-KW"/>
</dbReference>
<accession>A0A0N5D2E5</accession>
<dbReference type="EMBL" id="UYYF01004469">
    <property type="protein sequence ID" value="VDN04461.1"/>
    <property type="molecule type" value="Genomic_DNA"/>
</dbReference>
<keyword evidence="5 8" id="KW-0863">Zinc-finger</keyword>
<feature type="compositionally biased region" description="Basic and acidic residues" evidence="9">
    <location>
        <begin position="478"/>
        <end position="490"/>
    </location>
</feature>
<feature type="region of interest" description="Disordered" evidence="9">
    <location>
        <begin position="240"/>
        <end position="281"/>
    </location>
</feature>
<feature type="compositionally biased region" description="Basic and acidic residues" evidence="9">
    <location>
        <begin position="52"/>
        <end position="62"/>
    </location>
</feature>
<evidence type="ECO:0000256" key="9">
    <source>
        <dbReference type="SAM" id="MobiDB-lite"/>
    </source>
</evidence>
<evidence type="ECO:0000313" key="14">
    <source>
        <dbReference type="WBParaSite" id="TCLT_0000705301-mRNA-1"/>
    </source>
</evidence>
<gene>
    <name evidence="12" type="ORF">TCLT_LOCUS7042</name>
</gene>
<dbReference type="OrthoDB" id="7873042at2759"/>
<dbReference type="Pfam" id="PF00569">
    <property type="entry name" value="ZZ"/>
    <property type="match status" value="1"/>
</dbReference>
<feature type="region of interest" description="Disordered" evidence="9">
    <location>
        <begin position="821"/>
        <end position="852"/>
    </location>
</feature>
<keyword evidence="4" id="KW-0479">Metal-binding</keyword>
<evidence type="ECO:0000256" key="6">
    <source>
        <dbReference type="ARBA" id="ARBA00022786"/>
    </source>
</evidence>
<evidence type="ECO:0000313" key="12">
    <source>
        <dbReference type="EMBL" id="VDN04461.1"/>
    </source>
</evidence>
<organism evidence="14">
    <name type="scientific">Thelazia callipaeda</name>
    <name type="common">Oriental eyeworm</name>
    <name type="synonym">Parasitic nematode</name>
    <dbReference type="NCBI Taxonomy" id="103827"/>
    <lineage>
        <taxon>Eukaryota</taxon>
        <taxon>Metazoa</taxon>
        <taxon>Ecdysozoa</taxon>
        <taxon>Nematoda</taxon>
        <taxon>Chromadorea</taxon>
        <taxon>Rhabditida</taxon>
        <taxon>Spirurina</taxon>
        <taxon>Spiruromorpha</taxon>
        <taxon>Thelazioidea</taxon>
        <taxon>Thelaziidae</taxon>
        <taxon>Thelazia</taxon>
    </lineage>
</organism>
<dbReference type="WBParaSite" id="TCLT_0000705301-mRNA-1">
    <property type="protein sequence ID" value="TCLT_0000705301-mRNA-1"/>
    <property type="gene ID" value="TCLT_0000705301"/>
</dbReference>
<dbReference type="Gene3D" id="3.30.60.90">
    <property type="match status" value="1"/>
</dbReference>
<reference evidence="12 13" key="2">
    <citation type="submission" date="2018-11" db="EMBL/GenBank/DDBJ databases">
        <authorList>
            <consortium name="Pathogen Informatics"/>
        </authorList>
    </citation>
    <scope>NUCLEOTIDE SEQUENCE [LARGE SCALE GENOMIC DNA]</scope>
</reference>
<evidence type="ECO:0000313" key="13">
    <source>
        <dbReference type="Proteomes" id="UP000276776"/>
    </source>
</evidence>
<feature type="compositionally biased region" description="Low complexity" evidence="9">
    <location>
        <begin position="458"/>
        <end position="472"/>
    </location>
</feature>
<evidence type="ECO:0000259" key="10">
    <source>
        <dbReference type="PROSITE" id="PS50135"/>
    </source>
</evidence>
<keyword evidence="7" id="KW-0862">Zinc</keyword>
<dbReference type="GO" id="GO:0099536">
    <property type="term" value="P:synaptic signaling"/>
    <property type="evidence" value="ECO:0007669"/>
    <property type="project" value="TreeGrafter"/>
</dbReference>
<keyword evidence="13" id="KW-1185">Reference proteome</keyword>
<feature type="compositionally biased region" description="Polar residues" evidence="9">
    <location>
        <begin position="171"/>
        <end position="183"/>
    </location>
</feature>
<evidence type="ECO:0000256" key="8">
    <source>
        <dbReference type="PROSITE-ProRule" id="PRU00228"/>
    </source>
</evidence>
<dbReference type="InterPro" id="IPR000433">
    <property type="entry name" value="Znf_ZZ"/>
</dbReference>
<dbReference type="InterPro" id="IPR050774">
    <property type="entry name" value="KCMF1/Dystrophin"/>
</dbReference>
<evidence type="ECO:0000256" key="5">
    <source>
        <dbReference type="ARBA" id="ARBA00022771"/>
    </source>
</evidence>
<comment type="catalytic activity">
    <reaction evidence="1">
        <text>S-ubiquitinyl-[E2 ubiquitin-conjugating enzyme]-L-cysteine + [acceptor protein]-L-lysine = [E2 ubiquitin-conjugating enzyme]-L-cysteine + N(6)-ubiquitinyl-[acceptor protein]-L-lysine.</text>
        <dbReference type="EC" id="2.3.2.27"/>
    </reaction>
</comment>
<feature type="compositionally biased region" description="Low complexity" evidence="9">
    <location>
        <begin position="250"/>
        <end position="262"/>
    </location>
</feature>
<evidence type="ECO:0000256" key="4">
    <source>
        <dbReference type="ARBA" id="ARBA00022723"/>
    </source>
</evidence>
<dbReference type="GO" id="GO:0061630">
    <property type="term" value="F:ubiquitin protein ligase activity"/>
    <property type="evidence" value="ECO:0007669"/>
    <property type="project" value="UniProtKB-EC"/>
</dbReference>
<evidence type="ECO:0000259" key="11">
    <source>
        <dbReference type="PROSITE" id="PS50157"/>
    </source>
</evidence>
<dbReference type="InterPro" id="IPR043145">
    <property type="entry name" value="Znf_ZZ_sf"/>
</dbReference>
<feature type="region of interest" description="Disordered" evidence="9">
    <location>
        <begin position="305"/>
        <end position="335"/>
    </location>
</feature>
<dbReference type="Proteomes" id="UP000276776">
    <property type="component" value="Unassembled WGS sequence"/>
</dbReference>